<name>A0A4C1UQ05_EUMVA</name>
<dbReference type="AlphaFoldDB" id="A0A4C1UQ05"/>
<evidence type="ECO:0000313" key="2">
    <source>
        <dbReference type="EMBL" id="GBP28137.1"/>
    </source>
</evidence>
<feature type="compositionally biased region" description="Polar residues" evidence="1">
    <location>
        <begin position="52"/>
        <end position="68"/>
    </location>
</feature>
<accession>A0A4C1UQ05</accession>
<feature type="region of interest" description="Disordered" evidence="1">
    <location>
        <begin position="48"/>
        <end position="83"/>
    </location>
</feature>
<evidence type="ECO:0000256" key="1">
    <source>
        <dbReference type="SAM" id="MobiDB-lite"/>
    </source>
</evidence>
<sequence length="100" mass="11458">MHLLALPWPVCMSKQTACRSRTETFAAFYRRDSKRSKTRNWLAARARRASAVDSNSTARHLEVQTTAGPRNARAQRENETSCENCTRRDNARFAKRTTAQ</sequence>
<comment type="caution">
    <text evidence="2">The sequence shown here is derived from an EMBL/GenBank/DDBJ whole genome shotgun (WGS) entry which is preliminary data.</text>
</comment>
<keyword evidence="3" id="KW-1185">Reference proteome</keyword>
<protein>
    <submittedName>
        <fullName evidence="2">Uncharacterized protein</fullName>
    </submittedName>
</protein>
<gene>
    <name evidence="2" type="ORF">EVAR_76231_1</name>
</gene>
<organism evidence="2 3">
    <name type="scientific">Eumeta variegata</name>
    <name type="common">Bagworm moth</name>
    <name type="synonym">Eumeta japonica</name>
    <dbReference type="NCBI Taxonomy" id="151549"/>
    <lineage>
        <taxon>Eukaryota</taxon>
        <taxon>Metazoa</taxon>
        <taxon>Ecdysozoa</taxon>
        <taxon>Arthropoda</taxon>
        <taxon>Hexapoda</taxon>
        <taxon>Insecta</taxon>
        <taxon>Pterygota</taxon>
        <taxon>Neoptera</taxon>
        <taxon>Endopterygota</taxon>
        <taxon>Lepidoptera</taxon>
        <taxon>Glossata</taxon>
        <taxon>Ditrysia</taxon>
        <taxon>Tineoidea</taxon>
        <taxon>Psychidae</taxon>
        <taxon>Oiketicinae</taxon>
        <taxon>Eumeta</taxon>
    </lineage>
</organism>
<proteinExistence type="predicted"/>
<feature type="compositionally biased region" description="Basic and acidic residues" evidence="1">
    <location>
        <begin position="74"/>
        <end position="83"/>
    </location>
</feature>
<reference evidence="2 3" key="1">
    <citation type="journal article" date="2019" name="Commun. Biol.">
        <title>The bagworm genome reveals a unique fibroin gene that provides high tensile strength.</title>
        <authorList>
            <person name="Kono N."/>
            <person name="Nakamura H."/>
            <person name="Ohtoshi R."/>
            <person name="Tomita M."/>
            <person name="Numata K."/>
            <person name="Arakawa K."/>
        </authorList>
    </citation>
    <scope>NUCLEOTIDE SEQUENCE [LARGE SCALE GENOMIC DNA]</scope>
</reference>
<evidence type="ECO:0000313" key="3">
    <source>
        <dbReference type="Proteomes" id="UP000299102"/>
    </source>
</evidence>
<dbReference type="Proteomes" id="UP000299102">
    <property type="component" value="Unassembled WGS sequence"/>
</dbReference>
<dbReference type="EMBL" id="BGZK01000203">
    <property type="protein sequence ID" value="GBP28137.1"/>
    <property type="molecule type" value="Genomic_DNA"/>
</dbReference>